<dbReference type="EMBL" id="JACHEM010000020">
    <property type="protein sequence ID" value="MBB6439346.1"/>
    <property type="molecule type" value="Genomic_DNA"/>
</dbReference>
<dbReference type="Proteomes" id="UP000540423">
    <property type="component" value="Unassembled WGS sequence"/>
</dbReference>
<sequence>MLPGAAWKAAYPADAIGILIQDATTKVREPPCVTTIWCRHGLRRMSSIAA</sequence>
<keyword evidence="2" id="KW-1185">Reference proteome</keyword>
<organism evidence="1 2">
    <name type="scientific">Streptomyces candidus</name>
    <dbReference type="NCBI Taxonomy" id="67283"/>
    <lineage>
        <taxon>Bacteria</taxon>
        <taxon>Bacillati</taxon>
        <taxon>Actinomycetota</taxon>
        <taxon>Actinomycetes</taxon>
        <taxon>Kitasatosporales</taxon>
        <taxon>Streptomycetaceae</taxon>
        <taxon>Streptomyces</taxon>
    </lineage>
</organism>
<evidence type="ECO:0000313" key="1">
    <source>
        <dbReference type="EMBL" id="MBB6439346.1"/>
    </source>
</evidence>
<dbReference type="RefSeq" id="WP_373312540.1">
    <property type="nucleotide sequence ID" value="NZ_BNBN01000005.1"/>
</dbReference>
<evidence type="ECO:0000313" key="2">
    <source>
        <dbReference type="Proteomes" id="UP000540423"/>
    </source>
</evidence>
<accession>A0A7X0HKP3</accession>
<name>A0A7X0HKP3_9ACTN</name>
<gene>
    <name evidence="1" type="ORF">HNQ79_005858</name>
</gene>
<comment type="caution">
    <text evidence="1">The sequence shown here is derived from an EMBL/GenBank/DDBJ whole genome shotgun (WGS) entry which is preliminary data.</text>
</comment>
<proteinExistence type="predicted"/>
<reference evidence="1 2" key="1">
    <citation type="submission" date="2020-08" db="EMBL/GenBank/DDBJ databases">
        <title>Genomic Encyclopedia of Type Strains, Phase IV (KMG-IV): sequencing the most valuable type-strain genomes for metagenomic binning, comparative biology and taxonomic classification.</title>
        <authorList>
            <person name="Goeker M."/>
        </authorList>
    </citation>
    <scope>NUCLEOTIDE SEQUENCE [LARGE SCALE GENOMIC DNA]</scope>
    <source>
        <strain evidence="1 2">DSM 40141</strain>
    </source>
</reference>
<protein>
    <submittedName>
        <fullName evidence="1">Uncharacterized protein</fullName>
    </submittedName>
</protein>
<dbReference type="AlphaFoldDB" id="A0A7X0HKP3"/>